<proteinExistence type="predicted"/>
<keyword evidence="3" id="KW-1185">Reference proteome</keyword>
<reference evidence="2" key="1">
    <citation type="submission" date="2021-05" db="EMBL/GenBank/DDBJ databases">
        <title>Comparative genomics of three Colletotrichum scovillei strains and genetic complementation revealed genes involved fungal growth and virulence on chili pepper.</title>
        <authorList>
            <person name="Hsieh D.-K."/>
            <person name="Chuang S.-C."/>
            <person name="Chen C.-Y."/>
            <person name="Chao Y.-T."/>
            <person name="Lu M.-Y.J."/>
            <person name="Lee M.-H."/>
            <person name="Shih M.-C."/>
        </authorList>
    </citation>
    <scope>NUCLEOTIDE SEQUENCE</scope>
    <source>
        <strain evidence="2">Coll-153</strain>
    </source>
</reference>
<evidence type="ECO:0000256" key="1">
    <source>
        <dbReference type="SAM" id="MobiDB-lite"/>
    </source>
</evidence>
<dbReference type="Proteomes" id="UP000699042">
    <property type="component" value="Unassembled WGS sequence"/>
</dbReference>
<sequence length="21" mass="2249">MGWAETTYGRAMTSLSVTSEA</sequence>
<dbReference type="EMBL" id="JAESDN010000024">
    <property type="protein sequence ID" value="KAG7040498.1"/>
    <property type="molecule type" value="Genomic_DNA"/>
</dbReference>
<comment type="caution">
    <text evidence="2">The sequence shown here is derived from an EMBL/GenBank/DDBJ whole genome shotgun (WGS) entry which is preliminary data.</text>
</comment>
<organism evidence="2 3">
    <name type="scientific">Colletotrichum scovillei</name>
    <dbReference type="NCBI Taxonomy" id="1209932"/>
    <lineage>
        <taxon>Eukaryota</taxon>
        <taxon>Fungi</taxon>
        <taxon>Dikarya</taxon>
        <taxon>Ascomycota</taxon>
        <taxon>Pezizomycotina</taxon>
        <taxon>Sordariomycetes</taxon>
        <taxon>Hypocreomycetidae</taxon>
        <taxon>Glomerellales</taxon>
        <taxon>Glomerellaceae</taxon>
        <taxon>Colletotrichum</taxon>
        <taxon>Colletotrichum acutatum species complex</taxon>
    </lineage>
</organism>
<name>A0A9P7U5R4_9PEZI</name>
<evidence type="ECO:0000313" key="2">
    <source>
        <dbReference type="EMBL" id="KAG7040498.1"/>
    </source>
</evidence>
<protein>
    <submittedName>
        <fullName evidence="2">Uncharacterized protein</fullName>
    </submittedName>
</protein>
<gene>
    <name evidence="2" type="ORF">JMJ77_003737</name>
</gene>
<evidence type="ECO:0000313" key="3">
    <source>
        <dbReference type="Proteomes" id="UP000699042"/>
    </source>
</evidence>
<accession>A0A9P7U5R4</accession>
<feature type="region of interest" description="Disordered" evidence="1">
    <location>
        <begin position="1"/>
        <end position="21"/>
    </location>
</feature>
<dbReference type="AlphaFoldDB" id="A0A9P7U5R4"/>